<protein>
    <submittedName>
        <fullName evidence="1">Uncharacterized protein</fullName>
    </submittedName>
</protein>
<evidence type="ECO:0000313" key="1">
    <source>
        <dbReference type="EMBL" id="GAA3799848.1"/>
    </source>
</evidence>
<comment type="caution">
    <text evidence="1">The sequence shown here is derived from an EMBL/GenBank/DDBJ whole genome shotgun (WGS) entry which is preliminary data.</text>
</comment>
<reference evidence="2" key="1">
    <citation type="journal article" date="2019" name="Int. J. Syst. Evol. Microbiol.">
        <title>The Global Catalogue of Microorganisms (GCM) 10K type strain sequencing project: providing services to taxonomists for standard genome sequencing and annotation.</title>
        <authorList>
            <consortium name="The Broad Institute Genomics Platform"/>
            <consortium name="The Broad Institute Genome Sequencing Center for Infectious Disease"/>
            <person name="Wu L."/>
            <person name="Ma J."/>
        </authorList>
    </citation>
    <scope>NUCLEOTIDE SEQUENCE [LARGE SCALE GENOMIC DNA]</scope>
    <source>
        <strain evidence="2">JCM 17017</strain>
    </source>
</reference>
<name>A0ABP7HMU2_9PSEU</name>
<proteinExistence type="predicted"/>
<sequence>MTAVLTGHEHQLVHQMDAVDELLTRTADPHHRRILLNFRQHVLLEVAGRHHEFLTPAMMAAEPVYRLGEGRANIVLTGLEEIGRFYDEVRRAEALVLWTTALRPAVADWGFAAEAWFHRQLPGRFLARTGADVDDPAATYLVSCRAAFIWPYDEQGRLEGEHVYEDPGSVTTRKLTPAEVIPPGRAAELLAPVIAAHPGPG</sequence>
<dbReference type="Proteomes" id="UP001501624">
    <property type="component" value="Unassembled WGS sequence"/>
</dbReference>
<gene>
    <name evidence="1" type="ORF">GCM10022380_16480</name>
</gene>
<evidence type="ECO:0000313" key="2">
    <source>
        <dbReference type="Proteomes" id="UP001501624"/>
    </source>
</evidence>
<dbReference type="EMBL" id="BAABCM010000001">
    <property type="protein sequence ID" value="GAA3799848.1"/>
    <property type="molecule type" value="Genomic_DNA"/>
</dbReference>
<organism evidence="1 2">
    <name type="scientific">Amycolatopsis tucumanensis</name>
    <dbReference type="NCBI Taxonomy" id="401106"/>
    <lineage>
        <taxon>Bacteria</taxon>
        <taxon>Bacillati</taxon>
        <taxon>Actinomycetota</taxon>
        <taxon>Actinomycetes</taxon>
        <taxon>Pseudonocardiales</taxon>
        <taxon>Pseudonocardiaceae</taxon>
        <taxon>Amycolatopsis</taxon>
    </lineage>
</organism>
<dbReference type="RefSeq" id="WP_237335016.1">
    <property type="nucleotide sequence ID" value="NZ_BAABCM010000001.1"/>
</dbReference>
<keyword evidence="2" id="KW-1185">Reference proteome</keyword>
<accession>A0ABP7HMU2</accession>